<evidence type="ECO:0000256" key="7">
    <source>
        <dbReference type="ARBA" id="ARBA00038883"/>
    </source>
</evidence>
<proteinExistence type="inferred from homology"/>
<organism evidence="14 15">
    <name type="scientific">Psylliodes chrysocephalus</name>
    <dbReference type="NCBI Taxonomy" id="3402493"/>
    <lineage>
        <taxon>Eukaryota</taxon>
        <taxon>Metazoa</taxon>
        <taxon>Ecdysozoa</taxon>
        <taxon>Arthropoda</taxon>
        <taxon>Hexapoda</taxon>
        <taxon>Insecta</taxon>
        <taxon>Pterygota</taxon>
        <taxon>Neoptera</taxon>
        <taxon>Endopterygota</taxon>
        <taxon>Coleoptera</taxon>
        <taxon>Polyphaga</taxon>
        <taxon>Cucujiformia</taxon>
        <taxon>Chrysomeloidea</taxon>
        <taxon>Chrysomelidae</taxon>
        <taxon>Galerucinae</taxon>
        <taxon>Alticini</taxon>
        <taxon>Psylliodes</taxon>
    </lineage>
</organism>
<dbReference type="SUPFAM" id="SSF52096">
    <property type="entry name" value="ClpP/crotonase"/>
    <property type="match status" value="1"/>
</dbReference>
<evidence type="ECO:0000256" key="8">
    <source>
        <dbReference type="ARBA" id="ARBA00039903"/>
    </source>
</evidence>
<dbReference type="PROSITE" id="PS00166">
    <property type="entry name" value="ENOYL_COA_HYDRATASE"/>
    <property type="match status" value="1"/>
</dbReference>
<dbReference type="EMBL" id="OV651819">
    <property type="protein sequence ID" value="CAH1113821.1"/>
    <property type="molecule type" value="Genomic_DNA"/>
</dbReference>
<comment type="catalytic activity">
    <reaction evidence="5">
        <text>(2S)-ethylmalonyl-CoA + H(+) = butanoyl-CoA + CO2</text>
        <dbReference type="Rhea" id="RHEA:32131"/>
        <dbReference type="ChEBI" id="CHEBI:15378"/>
        <dbReference type="ChEBI" id="CHEBI:16526"/>
        <dbReference type="ChEBI" id="CHEBI:57371"/>
        <dbReference type="ChEBI" id="CHEBI:60909"/>
        <dbReference type="EC" id="4.1.1.94"/>
    </reaction>
    <physiologicalReaction direction="left-to-right" evidence="5">
        <dbReference type="Rhea" id="RHEA:32132"/>
    </physiologicalReaction>
</comment>
<keyword evidence="4" id="KW-0456">Lyase</keyword>
<dbReference type="InterPro" id="IPR029045">
    <property type="entry name" value="ClpP/crotonase-like_dom_sf"/>
</dbReference>
<dbReference type="CDD" id="cd06558">
    <property type="entry name" value="crotonase-like"/>
    <property type="match status" value="1"/>
</dbReference>
<evidence type="ECO:0000313" key="15">
    <source>
        <dbReference type="Proteomes" id="UP001153636"/>
    </source>
</evidence>
<evidence type="ECO:0000256" key="11">
    <source>
        <dbReference type="ARBA" id="ARBA00047446"/>
    </source>
</evidence>
<evidence type="ECO:0000256" key="3">
    <source>
        <dbReference type="ARBA" id="ARBA00022490"/>
    </source>
</evidence>
<evidence type="ECO:0000256" key="12">
    <source>
        <dbReference type="ARBA" id="ARBA00056546"/>
    </source>
</evidence>
<evidence type="ECO:0000256" key="5">
    <source>
        <dbReference type="ARBA" id="ARBA00036343"/>
    </source>
</evidence>
<accession>A0A9P0D7G8</accession>
<comment type="subcellular location">
    <subcellularLocation>
        <location evidence="1">Cytoplasm</location>
        <location evidence="1">Cytosol</location>
    </subcellularLocation>
</comment>
<evidence type="ECO:0000256" key="9">
    <source>
        <dbReference type="ARBA" id="ARBA00042052"/>
    </source>
</evidence>
<comment type="catalytic activity">
    <reaction evidence="6">
        <text>(2R)-ethylmalonyl-CoA + H(+) = butanoyl-CoA + CO2</text>
        <dbReference type="Rhea" id="RHEA:59540"/>
        <dbReference type="ChEBI" id="CHEBI:15378"/>
        <dbReference type="ChEBI" id="CHEBI:16526"/>
        <dbReference type="ChEBI" id="CHEBI:57371"/>
        <dbReference type="ChEBI" id="CHEBI:85316"/>
        <dbReference type="EC" id="4.1.1.94"/>
    </reaction>
    <physiologicalReaction direction="left-to-right" evidence="6">
        <dbReference type="Rhea" id="RHEA:59541"/>
    </physiologicalReaction>
</comment>
<protein>
    <recommendedName>
        <fullName evidence="8">Ethylmalonyl-CoA decarboxylase</fullName>
        <ecNumber evidence="7">4.1.1.94</ecNumber>
    </recommendedName>
    <alternativeName>
        <fullName evidence="10">Enoyl-CoA hydratase domain-containing protein 1</fullName>
    </alternativeName>
    <alternativeName>
        <fullName evidence="9">Methylmalonyl-CoA decarboxylase</fullName>
    </alternativeName>
</protein>
<evidence type="ECO:0000256" key="10">
    <source>
        <dbReference type="ARBA" id="ARBA00042182"/>
    </source>
</evidence>
<evidence type="ECO:0000256" key="13">
    <source>
        <dbReference type="RuleBase" id="RU003707"/>
    </source>
</evidence>
<gene>
    <name evidence="14" type="ORF">PSYICH_LOCUS13615</name>
</gene>
<reference evidence="14" key="1">
    <citation type="submission" date="2022-01" db="EMBL/GenBank/DDBJ databases">
        <authorList>
            <person name="King R."/>
        </authorList>
    </citation>
    <scope>NUCLEOTIDE SEQUENCE</scope>
</reference>
<dbReference type="AlphaFoldDB" id="A0A9P0D7G8"/>
<dbReference type="Proteomes" id="UP001153636">
    <property type="component" value="Chromosome 7"/>
</dbReference>
<evidence type="ECO:0000313" key="14">
    <source>
        <dbReference type="EMBL" id="CAH1113821.1"/>
    </source>
</evidence>
<keyword evidence="3" id="KW-0963">Cytoplasm</keyword>
<comment type="function">
    <text evidence="12">Decarboxylates ethylmalonyl-CoA, a potentially toxic metabolite, to form butyryl-CoA, suggesting it might be involved in metabolite proofreading. Acts preferentially on (S)-ethylmalonyl-CoA but also has some activity on the (R)-isomer. Also has methylmalonyl-CoA decarboxylase activity at lower level.</text>
</comment>
<dbReference type="GO" id="GO:0005829">
    <property type="term" value="C:cytosol"/>
    <property type="evidence" value="ECO:0007669"/>
    <property type="project" value="UniProtKB-SubCell"/>
</dbReference>
<evidence type="ECO:0000256" key="2">
    <source>
        <dbReference type="ARBA" id="ARBA00005254"/>
    </source>
</evidence>
<dbReference type="EC" id="4.1.1.94" evidence="7"/>
<evidence type="ECO:0000256" key="6">
    <source>
        <dbReference type="ARBA" id="ARBA00036541"/>
    </source>
</evidence>
<dbReference type="GO" id="GO:0006635">
    <property type="term" value="P:fatty acid beta-oxidation"/>
    <property type="evidence" value="ECO:0007669"/>
    <property type="project" value="TreeGrafter"/>
</dbReference>
<evidence type="ECO:0000256" key="4">
    <source>
        <dbReference type="ARBA" id="ARBA00023239"/>
    </source>
</evidence>
<comment type="catalytic activity">
    <reaction evidence="11">
        <text>(S)-methylmalonyl-CoA + H(+) = propanoyl-CoA + CO2</text>
        <dbReference type="Rhea" id="RHEA:61340"/>
        <dbReference type="ChEBI" id="CHEBI:15378"/>
        <dbReference type="ChEBI" id="CHEBI:16526"/>
        <dbReference type="ChEBI" id="CHEBI:57327"/>
        <dbReference type="ChEBI" id="CHEBI:57392"/>
        <dbReference type="EC" id="4.1.1.94"/>
    </reaction>
    <physiologicalReaction direction="left-to-right" evidence="11">
        <dbReference type="Rhea" id="RHEA:61341"/>
    </physiologicalReaction>
</comment>
<name>A0A9P0D7G8_9CUCU</name>
<dbReference type="Gene3D" id="3.90.226.10">
    <property type="entry name" value="2-enoyl-CoA Hydratase, Chain A, domain 1"/>
    <property type="match status" value="1"/>
</dbReference>
<dbReference type="OrthoDB" id="448450at2759"/>
<dbReference type="GO" id="GO:0004492">
    <property type="term" value="F:methyl/ethyl malonyl-CoA decarboxylase activity"/>
    <property type="evidence" value="ECO:0007669"/>
    <property type="project" value="UniProtKB-EC"/>
</dbReference>
<dbReference type="InterPro" id="IPR001753">
    <property type="entry name" value="Enoyl-CoA_hydra/iso"/>
</dbReference>
<dbReference type="InterPro" id="IPR018376">
    <property type="entry name" value="Enoyl-CoA_hyd/isom_CS"/>
</dbReference>
<dbReference type="PANTHER" id="PTHR11941">
    <property type="entry name" value="ENOYL-COA HYDRATASE-RELATED"/>
    <property type="match status" value="1"/>
</dbReference>
<evidence type="ECO:0000256" key="1">
    <source>
        <dbReference type="ARBA" id="ARBA00004514"/>
    </source>
</evidence>
<dbReference type="PANTHER" id="PTHR11941:SF27">
    <property type="entry name" value="ETHYLMALONYL-COA DECARBOXYLASE"/>
    <property type="match status" value="1"/>
</dbReference>
<dbReference type="Pfam" id="PF00378">
    <property type="entry name" value="ECH_1"/>
    <property type="match status" value="1"/>
</dbReference>
<keyword evidence="15" id="KW-1185">Reference proteome</keyword>
<sequence length="276" mass="31040">MEENPSTEFLENFLLNYTGGEIKLLQTYYNEGIALLCINHVEKRNAITGKMLVDLRNCVLELEKWENGKAVILYGEGIAFSSGGDLNFARTENNPTSGFYMSYYAHDTLKRFRKLPFVTVSLVHGPALGGGAELAVYSDYVIVADDVKLGFVHGKMGIVSAWGGTTRLMRIVGERKALEMVLTSKIYSAKECLDLGLAYKIVNSSIKLAETLNFVRALTVHDYSIIQSNKNVTNFVSENSFEKSLDIEREQFYPKWGSKLNKEALDKRIKHVQNKN</sequence>
<comment type="similarity">
    <text evidence="2 13">Belongs to the enoyl-CoA hydratase/isomerase family.</text>
</comment>